<feature type="region of interest" description="Disordered" evidence="1">
    <location>
        <begin position="1"/>
        <end position="24"/>
    </location>
</feature>
<protein>
    <submittedName>
        <fullName evidence="2">Uncharacterized protein</fullName>
    </submittedName>
</protein>
<organism evidence="2 3">
    <name type="scientific">Lactuca virosa</name>
    <dbReference type="NCBI Taxonomy" id="75947"/>
    <lineage>
        <taxon>Eukaryota</taxon>
        <taxon>Viridiplantae</taxon>
        <taxon>Streptophyta</taxon>
        <taxon>Embryophyta</taxon>
        <taxon>Tracheophyta</taxon>
        <taxon>Spermatophyta</taxon>
        <taxon>Magnoliopsida</taxon>
        <taxon>eudicotyledons</taxon>
        <taxon>Gunneridae</taxon>
        <taxon>Pentapetalae</taxon>
        <taxon>asterids</taxon>
        <taxon>campanulids</taxon>
        <taxon>Asterales</taxon>
        <taxon>Asteraceae</taxon>
        <taxon>Cichorioideae</taxon>
        <taxon>Cichorieae</taxon>
        <taxon>Lactucinae</taxon>
        <taxon>Lactuca</taxon>
    </lineage>
</organism>
<proteinExistence type="predicted"/>
<name>A0AAU9PB08_9ASTR</name>
<sequence length="93" mass="9973">MGFFQKKIRPVTGGGPGTRDGHLQDNVSRTSKLGVFLKDHFCKSLKKNCLKGLAIVVHVQSIDGGDTLLSSPMPTILASVLTPSLCLHLLSED</sequence>
<comment type="caution">
    <text evidence="2">The sequence shown here is derived from an EMBL/GenBank/DDBJ whole genome shotgun (WGS) entry which is preliminary data.</text>
</comment>
<reference evidence="2 3" key="1">
    <citation type="submission" date="2022-01" db="EMBL/GenBank/DDBJ databases">
        <authorList>
            <person name="Xiong W."/>
            <person name="Schranz E."/>
        </authorList>
    </citation>
    <scope>NUCLEOTIDE SEQUENCE [LARGE SCALE GENOMIC DNA]</scope>
</reference>
<gene>
    <name evidence="2" type="ORF">LVIROSA_LOCUS33042</name>
</gene>
<dbReference type="EMBL" id="CAKMRJ010005523">
    <property type="protein sequence ID" value="CAH1447431.1"/>
    <property type="molecule type" value="Genomic_DNA"/>
</dbReference>
<dbReference type="Proteomes" id="UP001157418">
    <property type="component" value="Unassembled WGS sequence"/>
</dbReference>
<keyword evidence="3" id="KW-1185">Reference proteome</keyword>
<dbReference type="AlphaFoldDB" id="A0AAU9PB08"/>
<evidence type="ECO:0000313" key="2">
    <source>
        <dbReference type="EMBL" id="CAH1447431.1"/>
    </source>
</evidence>
<evidence type="ECO:0000313" key="3">
    <source>
        <dbReference type="Proteomes" id="UP001157418"/>
    </source>
</evidence>
<accession>A0AAU9PB08</accession>
<evidence type="ECO:0000256" key="1">
    <source>
        <dbReference type="SAM" id="MobiDB-lite"/>
    </source>
</evidence>